<accession>A0A2G8RVE9</accession>
<keyword evidence="2 3" id="KW-0378">Hydrolase</keyword>
<dbReference type="Gene3D" id="3.40.50.1820">
    <property type="entry name" value="alpha/beta hydrolase"/>
    <property type="match status" value="1"/>
</dbReference>
<feature type="signal peptide" evidence="3">
    <location>
        <begin position="1"/>
        <end position="25"/>
    </location>
</feature>
<dbReference type="STRING" id="1077348.A0A2G8RVE9"/>
<dbReference type="Pfam" id="PF00135">
    <property type="entry name" value="COesterase"/>
    <property type="match status" value="1"/>
</dbReference>
<keyword evidence="6" id="KW-1185">Reference proteome</keyword>
<dbReference type="PROSITE" id="PS00122">
    <property type="entry name" value="CARBOXYLESTERASE_B_1"/>
    <property type="match status" value="1"/>
</dbReference>
<name>A0A2G8RVE9_9APHY</name>
<organism evidence="5 6">
    <name type="scientific">Ganoderma sinense ZZ0214-1</name>
    <dbReference type="NCBI Taxonomy" id="1077348"/>
    <lineage>
        <taxon>Eukaryota</taxon>
        <taxon>Fungi</taxon>
        <taxon>Dikarya</taxon>
        <taxon>Basidiomycota</taxon>
        <taxon>Agaricomycotina</taxon>
        <taxon>Agaricomycetes</taxon>
        <taxon>Polyporales</taxon>
        <taxon>Polyporaceae</taxon>
        <taxon>Ganoderma</taxon>
    </lineage>
</organism>
<evidence type="ECO:0000256" key="3">
    <source>
        <dbReference type="RuleBase" id="RU361235"/>
    </source>
</evidence>
<dbReference type="GO" id="GO:0016787">
    <property type="term" value="F:hydrolase activity"/>
    <property type="evidence" value="ECO:0007669"/>
    <property type="project" value="UniProtKB-KW"/>
</dbReference>
<evidence type="ECO:0000256" key="2">
    <source>
        <dbReference type="ARBA" id="ARBA00022801"/>
    </source>
</evidence>
<keyword evidence="3" id="KW-0732">Signal</keyword>
<dbReference type="PANTHER" id="PTHR11559">
    <property type="entry name" value="CARBOXYLESTERASE"/>
    <property type="match status" value="1"/>
</dbReference>
<reference evidence="5 6" key="1">
    <citation type="journal article" date="2015" name="Sci. Rep.">
        <title>Chromosome-level genome map provides insights into diverse defense mechanisms in the medicinal fungus Ganoderma sinense.</title>
        <authorList>
            <person name="Zhu Y."/>
            <person name="Xu J."/>
            <person name="Sun C."/>
            <person name="Zhou S."/>
            <person name="Xu H."/>
            <person name="Nelson D.R."/>
            <person name="Qian J."/>
            <person name="Song J."/>
            <person name="Luo H."/>
            <person name="Xiang L."/>
            <person name="Li Y."/>
            <person name="Xu Z."/>
            <person name="Ji A."/>
            <person name="Wang L."/>
            <person name="Lu S."/>
            <person name="Hayward A."/>
            <person name="Sun W."/>
            <person name="Li X."/>
            <person name="Schwartz D.C."/>
            <person name="Wang Y."/>
            <person name="Chen S."/>
        </authorList>
    </citation>
    <scope>NUCLEOTIDE SEQUENCE [LARGE SCALE GENOMIC DNA]</scope>
    <source>
        <strain evidence="5 6">ZZ0214-1</strain>
    </source>
</reference>
<dbReference type="EC" id="3.1.1.-" evidence="3"/>
<dbReference type="OrthoDB" id="408631at2759"/>
<protein>
    <recommendedName>
        <fullName evidence="3">Carboxylic ester hydrolase</fullName>
        <ecNumber evidence="3">3.1.1.-</ecNumber>
    </recommendedName>
</protein>
<comment type="caution">
    <text evidence="5">The sequence shown here is derived from an EMBL/GenBank/DDBJ whole genome shotgun (WGS) entry which is preliminary data.</text>
</comment>
<evidence type="ECO:0000313" key="6">
    <source>
        <dbReference type="Proteomes" id="UP000230002"/>
    </source>
</evidence>
<feature type="domain" description="Carboxylesterase type B" evidence="4">
    <location>
        <begin position="29"/>
        <end position="523"/>
    </location>
</feature>
<dbReference type="InterPro" id="IPR002018">
    <property type="entry name" value="CarbesteraseB"/>
</dbReference>
<dbReference type="InterPro" id="IPR029058">
    <property type="entry name" value="AB_hydrolase_fold"/>
</dbReference>
<feature type="chain" id="PRO_5013423370" description="Carboxylic ester hydrolase" evidence="3">
    <location>
        <begin position="26"/>
        <end position="554"/>
    </location>
</feature>
<evidence type="ECO:0000313" key="5">
    <source>
        <dbReference type="EMBL" id="PIL25483.1"/>
    </source>
</evidence>
<evidence type="ECO:0000256" key="1">
    <source>
        <dbReference type="ARBA" id="ARBA00005964"/>
    </source>
</evidence>
<dbReference type="InterPro" id="IPR050309">
    <property type="entry name" value="Type-B_Carboxylest/Lipase"/>
</dbReference>
<gene>
    <name evidence="5" type="ORF">GSI_13373</name>
</gene>
<dbReference type="Proteomes" id="UP000230002">
    <property type="component" value="Unassembled WGS sequence"/>
</dbReference>
<dbReference type="AlphaFoldDB" id="A0A2G8RVE9"/>
<dbReference type="InterPro" id="IPR019826">
    <property type="entry name" value="Carboxylesterase_B_AS"/>
</dbReference>
<dbReference type="EMBL" id="AYKW01000056">
    <property type="protein sequence ID" value="PIL25483.1"/>
    <property type="molecule type" value="Genomic_DNA"/>
</dbReference>
<proteinExistence type="inferred from homology"/>
<sequence length="554" mass="59238">MVFPSGFASFLPFFLSLAPFSTLDGDVPPTVRLDQATVYGTTNGSVTSYFNIPFAEPPIGDLRLRLPKPIDNYNGTINATQVGPQCIQQPSLALRQDMPAEMLRDIIAALNAGSVKPVPGSEDCLNLNVLVPTGTTEGAKLPVVAFIYGGAFSTGSNTQYNGAVMVQRSIEMGQPIIFAAMNYRLHTYGFLGGQEVKDAGVGNIGLQDQREALRWVKKRIAAFGGDPDKVTIWGPSAGGSSVGSQLVANGGDDEGLFRAAVLSCGSLVPTGDLSEQQRSFDIVVEGTGCSGAADKLECLRGVPAENLTTAAAAIPNVFDYPGLSAAEWFPHADGVFIKEPVHEAVLAGRIANVPFIAGDSLDEGTAFATGAWNITTDDEFLDYLRDLYFPGASSEEVAPLLALYPSDPAQGSPFGTGNANQLAPMYKRVSAFQGDFGFQAQRRTLLTLRSGKQPAWAYMVERRRAEGLGYPHGRDLVSMSNGEELTDYVIQFATTLDPNGGSGSNRTIPWPRYDPAARQMLLVLDGEEPLAIGRDDAREEAMEFIVALSLKYPL</sequence>
<dbReference type="SUPFAM" id="SSF53474">
    <property type="entry name" value="alpha/beta-Hydrolases"/>
    <property type="match status" value="1"/>
</dbReference>
<comment type="similarity">
    <text evidence="1 3">Belongs to the type-B carboxylesterase/lipase family.</text>
</comment>
<evidence type="ECO:0000259" key="4">
    <source>
        <dbReference type="Pfam" id="PF00135"/>
    </source>
</evidence>